<feature type="repeat" description="PPR" evidence="3">
    <location>
        <begin position="664"/>
        <end position="697"/>
    </location>
</feature>
<reference evidence="4" key="1">
    <citation type="submission" date="2021-08" db="EMBL/GenBank/DDBJ databases">
        <title>WGS assembly of Ceratopteris richardii.</title>
        <authorList>
            <person name="Marchant D.B."/>
            <person name="Chen G."/>
            <person name="Jenkins J."/>
            <person name="Shu S."/>
            <person name="Leebens-Mack J."/>
            <person name="Grimwood J."/>
            <person name="Schmutz J."/>
            <person name="Soltis P."/>
            <person name="Soltis D."/>
            <person name="Chen Z.-H."/>
        </authorList>
    </citation>
    <scope>NUCLEOTIDE SEQUENCE</scope>
    <source>
        <strain evidence="4">Whitten #5841</strain>
        <tissue evidence="4">Leaf</tissue>
    </source>
</reference>
<dbReference type="AlphaFoldDB" id="A0A8T2SMP1"/>
<evidence type="ECO:0000313" key="5">
    <source>
        <dbReference type="Proteomes" id="UP000825935"/>
    </source>
</evidence>
<comment type="similarity">
    <text evidence="1">Belongs to the PPR family. P subfamily.</text>
</comment>
<dbReference type="PROSITE" id="PS51375">
    <property type="entry name" value="PPR"/>
    <property type="match status" value="9"/>
</dbReference>
<dbReference type="Pfam" id="PF13041">
    <property type="entry name" value="PPR_2"/>
    <property type="match status" value="2"/>
</dbReference>
<dbReference type="GO" id="GO:0045727">
    <property type="term" value="P:positive regulation of translation"/>
    <property type="evidence" value="ECO:0007669"/>
    <property type="project" value="TreeGrafter"/>
</dbReference>
<feature type="repeat" description="PPR" evidence="3">
    <location>
        <begin position="65"/>
        <end position="99"/>
    </location>
</feature>
<dbReference type="GO" id="GO:0042134">
    <property type="term" value="F:rRNA primary transcript binding"/>
    <property type="evidence" value="ECO:0007669"/>
    <property type="project" value="TreeGrafter"/>
</dbReference>
<feature type="repeat" description="PPR" evidence="3">
    <location>
        <begin position="420"/>
        <end position="454"/>
    </location>
</feature>
<proteinExistence type="inferred from homology"/>
<comment type="caution">
    <text evidence="4">The sequence shown here is derived from an EMBL/GenBank/DDBJ whole genome shotgun (WGS) entry which is preliminary data.</text>
</comment>
<dbReference type="Gene3D" id="1.25.40.10">
    <property type="entry name" value="Tetratricopeptide repeat domain"/>
    <property type="match status" value="5"/>
</dbReference>
<organism evidence="4 5">
    <name type="scientific">Ceratopteris richardii</name>
    <name type="common">Triangle waterfern</name>
    <dbReference type="NCBI Taxonomy" id="49495"/>
    <lineage>
        <taxon>Eukaryota</taxon>
        <taxon>Viridiplantae</taxon>
        <taxon>Streptophyta</taxon>
        <taxon>Embryophyta</taxon>
        <taxon>Tracheophyta</taxon>
        <taxon>Polypodiopsida</taxon>
        <taxon>Polypodiidae</taxon>
        <taxon>Polypodiales</taxon>
        <taxon>Pteridineae</taxon>
        <taxon>Pteridaceae</taxon>
        <taxon>Parkerioideae</taxon>
        <taxon>Ceratopteris</taxon>
    </lineage>
</organism>
<dbReference type="InterPro" id="IPR011990">
    <property type="entry name" value="TPR-like_helical_dom_sf"/>
</dbReference>
<sequence>MDYLSSLPCHGGRGVDSYLHLHRGFHGELSCRFVHLESRITHTWVCSASLVTKVTPSIIKQDELLRGKWLSQIKGYLRERKVYEAEELMRKMQEVGIEPDLASYNALIAAHGKGDQFSKAQEWFSALESEVWLRPDAVTYRSMIGACGRAGELAEALKLYGKMKTCGFQPSHQNFNTLISLHRRVTKDEKTNKQILGLITDMREVGCIPDSSTLDVVLKLYERWGILRELSEATDVLRAAGWYPTRRCYTILLKAYVKGGFLNEALEIFHSLCSMQTEEPSNSKVSVVKDTYIQSNDGNSSTSVYGLEESVCHGLICLCRTASRYEEALQVYDKMRQSGANPSWFTACSVIDICARLNDVSSIKRGEALFFEMRSSDIGKESTDAGAYTVTINMFLKGGLLDKAAEISSLVMEHEGLVPDSALFLAMLRAYSRSGMPSKAVQVYKWMLSIKITWTAPMFNGVIHCCGRALPLEESIKVFLAMVYAKIPLSSTTCNLMMDIFAKAGLLDKAENVFILAKKQGVLDSISYNTMIAAYGRYKEFNKMELALLDMRSAGFNDVVEALNSMVDAYGKAKQLSRMENILERMNRLGCLPDLSTYNILINIYGKEGLIEEVQKIRTTMKEAGIQPDSYTFNTLIYIYGSAGMPNEAMDAFKEMQQLDLAADEVTYNCLISAFEKSGNHLEAARWSLWMTQLGMK</sequence>
<keyword evidence="5" id="KW-1185">Reference proteome</keyword>
<dbReference type="OrthoDB" id="185373at2759"/>
<name>A0A8T2SMP1_CERRI</name>
<feature type="repeat" description="PPR" evidence="3">
    <location>
        <begin position="490"/>
        <end position="524"/>
    </location>
</feature>
<gene>
    <name evidence="4" type="ORF">KP509_19G065200</name>
</gene>
<dbReference type="Proteomes" id="UP000825935">
    <property type="component" value="Chromosome 19"/>
</dbReference>
<dbReference type="PANTHER" id="PTHR47447">
    <property type="entry name" value="OS03G0856100 PROTEIN"/>
    <property type="match status" value="1"/>
</dbReference>
<accession>A0A8T2SMP1</accession>
<dbReference type="PANTHER" id="PTHR47447:SF12">
    <property type="entry name" value="PENTATRICOPEPTIDE REPEAT-CONTAINING PROTEIN ATP4 HOMOLOG, CHLOROPLASTIC"/>
    <property type="match status" value="1"/>
</dbReference>
<evidence type="ECO:0008006" key="6">
    <source>
        <dbReference type="Google" id="ProtNLM"/>
    </source>
</evidence>
<dbReference type="NCBIfam" id="TIGR00756">
    <property type="entry name" value="PPR"/>
    <property type="match status" value="9"/>
</dbReference>
<feature type="repeat" description="PPR" evidence="3">
    <location>
        <begin position="559"/>
        <end position="593"/>
    </location>
</feature>
<protein>
    <recommendedName>
        <fullName evidence="6">Pentatricopeptide repeat-containing protein</fullName>
    </recommendedName>
</protein>
<keyword evidence="2" id="KW-0677">Repeat</keyword>
<feature type="repeat" description="PPR" evidence="3">
    <location>
        <begin position="594"/>
        <end position="628"/>
    </location>
</feature>
<dbReference type="Pfam" id="PF13812">
    <property type="entry name" value="PPR_3"/>
    <property type="match status" value="1"/>
</dbReference>
<evidence type="ECO:0000256" key="1">
    <source>
        <dbReference type="ARBA" id="ARBA00007626"/>
    </source>
</evidence>
<dbReference type="SUPFAM" id="SSF81901">
    <property type="entry name" value="HCP-like"/>
    <property type="match status" value="1"/>
</dbReference>
<evidence type="ECO:0000313" key="4">
    <source>
        <dbReference type="EMBL" id="KAH7352801.1"/>
    </source>
</evidence>
<dbReference type="EMBL" id="CM035424">
    <property type="protein sequence ID" value="KAH7352801.1"/>
    <property type="molecule type" value="Genomic_DNA"/>
</dbReference>
<feature type="repeat" description="PPR" evidence="3">
    <location>
        <begin position="136"/>
        <end position="170"/>
    </location>
</feature>
<dbReference type="GO" id="GO:0003729">
    <property type="term" value="F:mRNA binding"/>
    <property type="evidence" value="ECO:0007669"/>
    <property type="project" value="TreeGrafter"/>
</dbReference>
<evidence type="ECO:0000256" key="2">
    <source>
        <dbReference type="ARBA" id="ARBA00022737"/>
    </source>
</evidence>
<dbReference type="OMA" id="WDAAEIM"/>
<evidence type="ECO:0000256" key="3">
    <source>
        <dbReference type="PROSITE-ProRule" id="PRU00708"/>
    </source>
</evidence>
<dbReference type="Pfam" id="PF01535">
    <property type="entry name" value="PPR"/>
    <property type="match status" value="8"/>
</dbReference>
<dbReference type="InterPro" id="IPR002885">
    <property type="entry name" value="PPR_rpt"/>
</dbReference>
<dbReference type="GO" id="GO:0009570">
    <property type="term" value="C:chloroplast stroma"/>
    <property type="evidence" value="ECO:0007669"/>
    <property type="project" value="TreeGrafter"/>
</dbReference>
<feature type="repeat" description="PPR" evidence="3">
    <location>
        <begin position="629"/>
        <end position="663"/>
    </location>
</feature>
<feature type="repeat" description="PPR" evidence="3">
    <location>
        <begin position="308"/>
        <end position="342"/>
    </location>
</feature>